<comment type="caution">
    <text evidence="1">The sequence shown here is derived from an EMBL/GenBank/DDBJ whole genome shotgun (WGS) entry which is preliminary data.</text>
</comment>
<dbReference type="InterPro" id="IPR016130">
    <property type="entry name" value="Tyr_Pase_AS"/>
</dbReference>
<evidence type="ECO:0000313" key="2">
    <source>
        <dbReference type="Proteomes" id="UP000019277"/>
    </source>
</evidence>
<dbReference type="eggNOG" id="COG2365">
    <property type="taxonomic scope" value="Bacteria"/>
</dbReference>
<organism evidence="1 2">
    <name type="scientific">Actinokineospora spheciospongiae</name>
    <dbReference type="NCBI Taxonomy" id="909613"/>
    <lineage>
        <taxon>Bacteria</taxon>
        <taxon>Bacillati</taxon>
        <taxon>Actinomycetota</taxon>
        <taxon>Actinomycetes</taxon>
        <taxon>Pseudonocardiales</taxon>
        <taxon>Pseudonocardiaceae</taxon>
        <taxon>Actinokineospora</taxon>
    </lineage>
</organism>
<dbReference type="InterPro" id="IPR029021">
    <property type="entry name" value="Prot-tyrosine_phosphatase-like"/>
</dbReference>
<dbReference type="Proteomes" id="UP000019277">
    <property type="component" value="Unassembled WGS sequence"/>
</dbReference>
<dbReference type="OrthoDB" id="1188001at2"/>
<sequence length="233" mass="24143">MEDGRTRDWAGFHNTRDLGGLPLSGGGTTRFGAFVRSADPGGATAEGWRAARAAGVRTVLDLRSTAGAVAAPEGIAVAHVDLDDTPDAAFWAQIRAGGLHGTPLYYRPFLAAKAGRCAAAFTALAAAEPGVLFHCAIGRDRTGLVALLLLSLVGVEPEAVAADYDLSTTALRELFAAEGRDDHGPFIANLLAERGTTTTRTVLDLLDGFDAEAYLLAAGVAAADLEALRARLT</sequence>
<dbReference type="STRING" id="909613.UO65_2741"/>
<reference evidence="1 2" key="1">
    <citation type="journal article" date="2014" name="Genome Announc.">
        <title>Draft Genome Sequence of the Antitrypanosomally Active Sponge-Associated Bacterium Actinokineospora sp. Strain EG49.</title>
        <authorList>
            <person name="Harjes J."/>
            <person name="Ryu T."/>
            <person name="Abdelmohsen U.R."/>
            <person name="Moitinho-Silva L."/>
            <person name="Horn H."/>
            <person name="Ravasi T."/>
            <person name="Hentschel U."/>
        </authorList>
    </citation>
    <scope>NUCLEOTIDE SEQUENCE [LARGE SCALE GENOMIC DNA]</scope>
    <source>
        <strain evidence="1 2">EG49</strain>
    </source>
</reference>
<protein>
    <submittedName>
        <fullName evidence="1">Protein tyrosine/serine phosphatase</fullName>
    </submittedName>
</protein>
<keyword evidence="2" id="KW-1185">Reference proteome</keyword>
<dbReference type="AlphaFoldDB" id="W7IYG5"/>
<dbReference type="SUPFAM" id="SSF52799">
    <property type="entry name" value="(Phosphotyrosine protein) phosphatases II"/>
    <property type="match status" value="1"/>
</dbReference>
<proteinExistence type="predicted"/>
<dbReference type="InterPro" id="IPR026893">
    <property type="entry name" value="Tyr/Ser_Pase_IphP-type"/>
</dbReference>
<dbReference type="GO" id="GO:0004721">
    <property type="term" value="F:phosphoprotein phosphatase activity"/>
    <property type="evidence" value="ECO:0007669"/>
    <property type="project" value="InterPro"/>
</dbReference>
<dbReference type="PROSITE" id="PS00383">
    <property type="entry name" value="TYR_PHOSPHATASE_1"/>
    <property type="match status" value="1"/>
</dbReference>
<dbReference type="Gene3D" id="3.90.190.10">
    <property type="entry name" value="Protein tyrosine phosphatase superfamily"/>
    <property type="match status" value="1"/>
</dbReference>
<name>W7IYG5_9PSEU</name>
<gene>
    <name evidence="1" type="ORF">UO65_2741</name>
</gene>
<dbReference type="EMBL" id="AYXG01000099">
    <property type="protein sequence ID" value="EWC61917.1"/>
    <property type="molecule type" value="Genomic_DNA"/>
</dbReference>
<evidence type="ECO:0000313" key="1">
    <source>
        <dbReference type="EMBL" id="EWC61917.1"/>
    </source>
</evidence>
<dbReference type="Pfam" id="PF13350">
    <property type="entry name" value="Y_phosphatase3"/>
    <property type="match status" value="1"/>
</dbReference>
<accession>W7IYG5</accession>